<feature type="chain" id="PRO_5012737606" evidence="1">
    <location>
        <begin position="22"/>
        <end position="264"/>
    </location>
</feature>
<sequence>MKNCSIYSFILCLFIFTTVIAQEKFSSFDGTTIAYVDEGEGTPIVLIHGFINDASSWNGTVIKKQLLDLGYRVIIPDLRGNGLSEKPTDEKSFQDNAEIKDLKALLNHLHIESTIALGYSRGAIVLAKWLTEDPRISKAIIGGMGLDFSNPDWDKRIIFERAFLGLDPLNEMTEGAVTYAKSKNADLKILGWSQRYQPVTSKKELSEIKIPTLIIAGDQDTDNGNPKELAELIPNATLIIIPGDHNTTYRKEPFATAVMRFLKK</sequence>
<evidence type="ECO:0000313" key="3">
    <source>
        <dbReference type="EMBL" id="SNS36327.1"/>
    </source>
</evidence>
<dbReference type="AlphaFoldDB" id="A0A239DVI0"/>
<proteinExistence type="predicted"/>
<dbReference type="RefSeq" id="WP_089373931.1">
    <property type="nucleotide sequence ID" value="NZ_BMEP01000011.1"/>
</dbReference>
<reference evidence="3 4" key="1">
    <citation type="submission" date="2017-06" db="EMBL/GenBank/DDBJ databases">
        <authorList>
            <person name="Kim H.J."/>
            <person name="Triplett B.A."/>
        </authorList>
    </citation>
    <scope>NUCLEOTIDE SEQUENCE [LARGE SCALE GENOMIC DNA]</scope>
    <source>
        <strain evidence="3 4">DSM 25597</strain>
    </source>
</reference>
<dbReference type="InterPro" id="IPR029058">
    <property type="entry name" value="AB_hydrolase_fold"/>
</dbReference>
<feature type="signal peptide" evidence="1">
    <location>
        <begin position="1"/>
        <end position="21"/>
    </location>
</feature>
<organism evidence="3 4">
    <name type="scientific">Dokdonia pacifica</name>
    <dbReference type="NCBI Taxonomy" id="1627892"/>
    <lineage>
        <taxon>Bacteria</taxon>
        <taxon>Pseudomonadati</taxon>
        <taxon>Bacteroidota</taxon>
        <taxon>Flavobacteriia</taxon>
        <taxon>Flavobacteriales</taxon>
        <taxon>Flavobacteriaceae</taxon>
        <taxon>Dokdonia</taxon>
    </lineage>
</organism>
<evidence type="ECO:0000256" key="1">
    <source>
        <dbReference type="SAM" id="SignalP"/>
    </source>
</evidence>
<dbReference type="EMBL" id="FZNY01000012">
    <property type="protein sequence ID" value="SNS36327.1"/>
    <property type="molecule type" value="Genomic_DNA"/>
</dbReference>
<protein>
    <submittedName>
        <fullName evidence="3">Pimeloyl-ACP methyl ester carboxylesterase</fullName>
    </submittedName>
</protein>
<dbReference type="InterPro" id="IPR050266">
    <property type="entry name" value="AB_hydrolase_sf"/>
</dbReference>
<accession>A0A239DVI0</accession>
<evidence type="ECO:0000313" key="4">
    <source>
        <dbReference type="Proteomes" id="UP000198379"/>
    </source>
</evidence>
<dbReference type="OrthoDB" id="9780932at2"/>
<keyword evidence="4" id="KW-1185">Reference proteome</keyword>
<dbReference type="PANTHER" id="PTHR43798">
    <property type="entry name" value="MONOACYLGLYCEROL LIPASE"/>
    <property type="match status" value="1"/>
</dbReference>
<dbReference type="InterPro" id="IPR000073">
    <property type="entry name" value="AB_hydrolase_1"/>
</dbReference>
<dbReference type="Gene3D" id="3.40.50.1820">
    <property type="entry name" value="alpha/beta hydrolase"/>
    <property type="match status" value="1"/>
</dbReference>
<feature type="domain" description="AB hydrolase-1" evidence="2">
    <location>
        <begin position="43"/>
        <end position="139"/>
    </location>
</feature>
<dbReference type="SUPFAM" id="SSF53474">
    <property type="entry name" value="alpha/beta-Hydrolases"/>
    <property type="match status" value="1"/>
</dbReference>
<dbReference type="Proteomes" id="UP000198379">
    <property type="component" value="Unassembled WGS sequence"/>
</dbReference>
<keyword evidence="1" id="KW-0732">Signal</keyword>
<dbReference type="Pfam" id="PF00561">
    <property type="entry name" value="Abhydrolase_1"/>
    <property type="match status" value="1"/>
</dbReference>
<gene>
    <name evidence="3" type="ORF">SAMN06265376_11277</name>
</gene>
<name>A0A239DVI0_9FLAO</name>
<evidence type="ECO:0000259" key="2">
    <source>
        <dbReference type="Pfam" id="PF00561"/>
    </source>
</evidence>